<name>A0AAD2HYD6_9AGAR</name>
<comment type="caution">
    <text evidence="1">The sequence shown here is derived from an EMBL/GenBank/DDBJ whole genome shotgun (WGS) entry which is preliminary data.</text>
</comment>
<dbReference type="AlphaFoldDB" id="A0AAD2HYD6"/>
<proteinExistence type="predicted"/>
<keyword evidence="2" id="KW-1185">Reference proteome</keyword>
<dbReference type="EMBL" id="CAVNYO010000480">
    <property type="protein sequence ID" value="CAK5284511.1"/>
    <property type="molecule type" value="Genomic_DNA"/>
</dbReference>
<accession>A0AAD2HYD6</accession>
<reference evidence="1" key="1">
    <citation type="submission" date="2023-11" db="EMBL/GenBank/DDBJ databases">
        <authorList>
            <person name="De Vega J J."/>
            <person name="De Vega J J."/>
        </authorList>
    </citation>
    <scope>NUCLEOTIDE SEQUENCE</scope>
</reference>
<dbReference type="Proteomes" id="UP001295794">
    <property type="component" value="Unassembled WGS sequence"/>
</dbReference>
<protein>
    <submittedName>
        <fullName evidence="1">Uncharacterized protein</fullName>
    </submittedName>
</protein>
<organism evidence="1 2">
    <name type="scientific">Mycena citricolor</name>
    <dbReference type="NCBI Taxonomy" id="2018698"/>
    <lineage>
        <taxon>Eukaryota</taxon>
        <taxon>Fungi</taxon>
        <taxon>Dikarya</taxon>
        <taxon>Basidiomycota</taxon>
        <taxon>Agaricomycotina</taxon>
        <taxon>Agaricomycetes</taxon>
        <taxon>Agaricomycetidae</taxon>
        <taxon>Agaricales</taxon>
        <taxon>Marasmiineae</taxon>
        <taxon>Mycenaceae</taxon>
        <taxon>Mycena</taxon>
    </lineage>
</organism>
<evidence type="ECO:0000313" key="1">
    <source>
        <dbReference type="EMBL" id="CAK5284511.1"/>
    </source>
</evidence>
<evidence type="ECO:0000313" key="2">
    <source>
        <dbReference type="Proteomes" id="UP001295794"/>
    </source>
</evidence>
<sequence>MVTGTLLCRPITTHRWSCAIIKQQDRSFRLFPLPFESPSWTPFFRLNVSTSALHIALRSFSGNRAIGKMDLIQSRLLLPAMATESCFPFKLQAFTNQLIPQHSCGWNAYPRD</sequence>
<gene>
    <name evidence="1" type="ORF">MYCIT1_LOCUS37798</name>
</gene>